<evidence type="ECO:0000313" key="2">
    <source>
        <dbReference type="EMBL" id="TVY49754.1"/>
    </source>
</evidence>
<dbReference type="EMBL" id="QGMI01000006">
    <property type="protein sequence ID" value="TVY49754.1"/>
    <property type="molecule type" value="Genomic_DNA"/>
</dbReference>
<dbReference type="GO" id="GO:0005886">
    <property type="term" value="C:plasma membrane"/>
    <property type="evidence" value="ECO:0007669"/>
    <property type="project" value="InterPro"/>
</dbReference>
<keyword evidence="1" id="KW-0812">Transmembrane</keyword>
<feature type="transmembrane region" description="Helical" evidence="1">
    <location>
        <begin position="181"/>
        <end position="202"/>
    </location>
</feature>
<organism evidence="2 3">
    <name type="scientific">Lachnellula occidentalis</name>
    <dbReference type="NCBI Taxonomy" id="215460"/>
    <lineage>
        <taxon>Eukaryota</taxon>
        <taxon>Fungi</taxon>
        <taxon>Dikarya</taxon>
        <taxon>Ascomycota</taxon>
        <taxon>Pezizomycotina</taxon>
        <taxon>Leotiomycetes</taxon>
        <taxon>Helotiales</taxon>
        <taxon>Lachnaceae</taxon>
        <taxon>Lachnellula</taxon>
    </lineage>
</organism>
<dbReference type="GO" id="GO:0035838">
    <property type="term" value="C:growing cell tip"/>
    <property type="evidence" value="ECO:0007669"/>
    <property type="project" value="TreeGrafter"/>
</dbReference>
<feature type="transmembrane region" description="Helical" evidence="1">
    <location>
        <begin position="12"/>
        <end position="32"/>
    </location>
</feature>
<reference evidence="2 3" key="1">
    <citation type="submission" date="2018-05" db="EMBL/GenBank/DDBJ databases">
        <title>Genome sequencing and assembly of the regulated plant pathogen Lachnellula willkommii and related sister species for the development of diagnostic species identification markers.</title>
        <authorList>
            <person name="Giroux E."/>
            <person name="Bilodeau G."/>
        </authorList>
    </citation>
    <scope>NUCLEOTIDE SEQUENCE [LARGE SCALE GENOMIC DNA]</scope>
    <source>
        <strain evidence="2 3">CBS 160.35</strain>
    </source>
</reference>
<evidence type="ECO:0008006" key="4">
    <source>
        <dbReference type="Google" id="ProtNLM"/>
    </source>
</evidence>
<dbReference type="PANTHER" id="PTHR28013:SF7">
    <property type="entry name" value="PALI-DOMAIN-CONTAINING PROTEIN"/>
    <property type="match status" value="1"/>
</dbReference>
<accession>A0A8H8S7D0</accession>
<dbReference type="OrthoDB" id="2354757at2759"/>
<dbReference type="Pfam" id="PF06687">
    <property type="entry name" value="SUR7"/>
    <property type="match status" value="1"/>
</dbReference>
<protein>
    <recommendedName>
        <fullName evidence="4">Pali-domain-containing protein</fullName>
    </recommendedName>
</protein>
<dbReference type="InterPro" id="IPR051380">
    <property type="entry name" value="pH-response_reg_palI/RIM9"/>
</dbReference>
<evidence type="ECO:0000313" key="3">
    <source>
        <dbReference type="Proteomes" id="UP000443090"/>
    </source>
</evidence>
<proteinExistence type="predicted"/>
<gene>
    <name evidence="2" type="ORF">LOCC1_G000649</name>
</gene>
<dbReference type="Proteomes" id="UP000443090">
    <property type="component" value="Unassembled WGS sequence"/>
</dbReference>
<sequence>MAKTGFFHHIGTFLLFAATILLLITTISSPVINSIGVMEVKLTNSTNGHNSVVKFGSFGYCIIHASGNKDYCTGKHIGYNPAQVMSGADKTDFNTASTDTTKALTRVMVLHPIACGLAFIAFLLAAGSGVIGAVGAALVTAVAWIVTIVVMCTDFVAFGIIKRHVDRDGSGSHAHYSTAMWTLVAAMICLFLAFFIVLLTCCSSRGHRQSHKMTWNGTSTTPPTPKRQFWQRRSRFKMQQ</sequence>
<dbReference type="GO" id="GO:0032153">
    <property type="term" value="C:cell division site"/>
    <property type="evidence" value="ECO:0007669"/>
    <property type="project" value="TreeGrafter"/>
</dbReference>
<keyword evidence="3" id="KW-1185">Reference proteome</keyword>
<keyword evidence="1" id="KW-1133">Transmembrane helix</keyword>
<dbReference type="InterPro" id="IPR009571">
    <property type="entry name" value="SUR7/Rim9-like_fungi"/>
</dbReference>
<feature type="transmembrane region" description="Helical" evidence="1">
    <location>
        <begin position="141"/>
        <end position="161"/>
    </location>
</feature>
<feature type="transmembrane region" description="Helical" evidence="1">
    <location>
        <begin position="109"/>
        <end position="134"/>
    </location>
</feature>
<keyword evidence="1" id="KW-0472">Membrane</keyword>
<dbReference type="PANTHER" id="PTHR28013">
    <property type="entry name" value="PROTEIN DCV1-RELATED"/>
    <property type="match status" value="1"/>
</dbReference>
<name>A0A8H8S7D0_9HELO</name>
<comment type="caution">
    <text evidence="2">The sequence shown here is derived from an EMBL/GenBank/DDBJ whole genome shotgun (WGS) entry which is preliminary data.</text>
</comment>
<evidence type="ECO:0000256" key="1">
    <source>
        <dbReference type="SAM" id="Phobius"/>
    </source>
</evidence>
<dbReference type="AlphaFoldDB" id="A0A8H8S7D0"/>